<accession>A0ABN1LBW9</accession>
<keyword evidence="4" id="KW-0472">Membrane</keyword>
<keyword evidence="4" id="KW-1133">Transmembrane helix</keyword>
<evidence type="ECO:0000256" key="1">
    <source>
        <dbReference type="ARBA" id="ARBA00022630"/>
    </source>
</evidence>
<dbReference type="Pfam" id="PF00111">
    <property type="entry name" value="Fer2"/>
    <property type="match status" value="1"/>
</dbReference>
<evidence type="ECO:0000259" key="5">
    <source>
        <dbReference type="PROSITE" id="PS51085"/>
    </source>
</evidence>
<feature type="transmembrane region" description="Helical" evidence="4">
    <location>
        <begin position="204"/>
        <end position="225"/>
    </location>
</feature>
<keyword evidence="7" id="KW-1185">Reference proteome</keyword>
<dbReference type="InterPro" id="IPR036010">
    <property type="entry name" value="2Fe-2S_ferredoxin-like_sf"/>
</dbReference>
<keyword evidence="3" id="KW-0830">Ubiquinone</keyword>
<dbReference type="RefSeq" id="WP_343855621.1">
    <property type="nucleotide sequence ID" value="NZ_BAAAFD010000001.1"/>
</dbReference>
<evidence type="ECO:0000256" key="3">
    <source>
        <dbReference type="ARBA" id="ARBA00023075"/>
    </source>
</evidence>
<organism evidence="6 7">
    <name type="scientific">Aliiglaciecola litoralis</name>
    <dbReference type="NCBI Taxonomy" id="582857"/>
    <lineage>
        <taxon>Bacteria</taxon>
        <taxon>Pseudomonadati</taxon>
        <taxon>Pseudomonadota</taxon>
        <taxon>Gammaproteobacteria</taxon>
        <taxon>Alteromonadales</taxon>
        <taxon>Alteromonadaceae</taxon>
        <taxon>Aliiglaciecola</taxon>
    </lineage>
</organism>
<dbReference type="SUPFAM" id="SSF54292">
    <property type="entry name" value="2Fe-2S ferredoxin-like"/>
    <property type="match status" value="1"/>
</dbReference>
<dbReference type="PANTHER" id="PTHR43644:SF1">
    <property type="entry name" value="NAD(P)H-FLAVIN REDUCTASE"/>
    <property type="match status" value="1"/>
</dbReference>
<sequence length="344" mass="39229">MMFKRIHKWVALIVFVQLLIWLISGFLLGKLDHTLASGRTTFTLTPQAEKAKAQPAYNIQALLRRYPETTEVKLVYLLGKPLYQLVFQKTLHSYQAANDLLIDAKTGKIFILNAQSASEIAMLSYKEQATVSDVEYLEPPIEELTREQNPVWRVSLTDSLNTSIFVRAKDAKIITHVNDETRWRDLLLMLHFMDYAQTGSFNNVIIQFFALATLLLSGTGFWWSIRLIFDHQIRFSWFSKLQSFKVNILKVNEDKVISARKDSSILSALSDNDINIPSICGGGGVCGSCRFSTSEDVEVLPADRQHLNQSLLEEGYRLACQHSVEEISEINIYKSFAKKRRDIS</sequence>
<feature type="domain" description="2Fe-2S ferredoxin-type" evidence="5">
    <location>
        <begin position="244"/>
        <end position="338"/>
    </location>
</feature>
<dbReference type="InterPro" id="IPR012675">
    <property type="entry name" value="Beta-grasp_dom_sf"/>
</dbReference>
<keyword evidence="1" id="KW-0285">Flavoprotein</keyword>
<dbReference type="PROSITE" id="PS51085">
    <property type="entry name" value="2FE2S_FER_2"/>
    <property type="match status" value="1"/>
</dbReference>
<name>A0ABN1LBW9_9ALTE</name>
<dbReference type="EMBL" id="BAAAFD010000001">
    <property type="protein sequence ID" value="GAA0852117.1"/>
    <property type="molecule type" value="Genomic_DNA"/>
</dbReference>
<keyword evidence="4" id="KW-0812">Transmembrane</keyword>
<evidence type="ECO:0000313" key="6">
    <source>
        <dbReference type="EMBL" id="GAA0852117.1"/>
    </source>
</evidence>
<protein>
    <recommendedName>
        <fullName evidence="5">2Fe-2S ferredoxin-type domain-containing protein</fullName>
    </recommendedName>
</protein>
<gene>
    <name evidence="6" type="ORF">GCM10009114_01200</name>
</gene>
<evidence type="ECO:0000313" key="7">
    <source>
        <dbReference type="Proteomes" id="UP001500359"/>
    </source>
</evidence>
<dbReference type="InterPro" id="IPR001041">
    <property type="entry name" value="2Fe-2S_ferredoxin-type"/>
</dbReference>
<comment type="caution">
    <text evidence="6">The sequence shown here is derived from an EMBL/GenBank/DDBJ whole genome shotgun (WGS) entry which is preliminary data.</text>
</comment>
<dbReference type="PANTHER" id="PTHR43644">
    <property type="entry name" value="NA(+)-TRANSLOCATING NADH-QUINONE REDUCTASE SUBUNIT"/>
    <property type="match status" value="1"/>
</dbReference>
<dbReference type="Gene3D" id="3.10.20.30">
    <property type="match status" value="1"/>
</dbReference>
<dbReference type="Proteomes" id="UP001500359">
    <property type="component" value="Unassembled WGS sequence"/>
</dbReference>
<reference evidence="6 7" key="1">
    <citation type="journal article" date="2019" name="Int. J. Syst. Evol. Microbiol.">
        <title>The Global Catalogue of Microorganisms (GCM) 10K type strain sequencing project: providing services to taxonomists for standard genome sequencing and annotation.</title>
        <authorList>
            <consortium name="The Broad Institute Genomics Platform"/>
            <consortium name="The Broad Institute Genome Sequencing Center for Infectious Disease"/>
            <person name="Wu L."/>
            <person name="Ma J."/>
        </authorList>
    </citation>
    <scope>NUCLEOTIDE SEQUENCE [LARGE SCALE GENOMIC DNA]</scope>
    <source>
        <strain evidence="6 7">JCM 15896</strain>
    </source>
</reference>
<evidence type="ECO:0000256" key="4">
    <source>
        <dbReference type="SAM" id="Phobius"/>
    </source>
</evidence>
<keyword evidence="2" id="KW-0274">FAD</keyword>
<evidence type="ECO:0000256" key="2">
    <source>
        <dbReference type="ARBA" id="ARBA00022827"/>
    </source>
</evidence>
<proteinExistence type="predicted"/>